<feature type="transmembrane region" description="Helical" evidence="1">
    <location>
        <begin position="129"/>
        <end position="154"/>
    </location>
</feature>
<dbReference type="AlphaFoldDB" id="A0A6A5BR85"/>
<feature type="transmembrane region" description="Helical" evidence="1">
    <location>
        <begin position="84"/>
        <end position="108"/>
    </location>
</feature>
<name>A0A6A5BR85_NAEFO</name>
<evidence type="ECO:0000313" key="3">
    <source>
        <dbReference type="Proteomes" id="UP000444721"/>
    </source>
</evidence>
<accession>A0A6A5BR85</accession>
<feature type="transmembrane region" description="Helical" evidence="1">
    <location>
        <begin position="174"/>
        <end position="200"/>
    </location>
</feature>
<dbReference type="VEuPathDB" id="AmoebaDB:NfTy_069240"/>
<sequence length="270" mass="30814">MKRTCPLINVVDVSTSVVVKSTYLLLLVFWLELTFNASYYYNPKICKRFERITRRIYWAFIGLYFFGASIGFLAFTLSRSNVSYFLTSITLIFDISIPILFIIFGGVLRRLVTRSTVSFPVLIQKHLKRVSIISIILGCYLLLLPVVRITVLILKNFVYAESGYNATSSIVEVTISILFYFIPSVVTFGIVIVPTSISFIHNAISDRNVRAEAYKTKWKEFEKDGEQFSNGSSSMFDHALFVGETEDNVHLQPTSSVYREISLESNLPQR</sequence>
<organism evidence="2 3">
    <name type="scientific">Naegleria fowleri</name>
    <name type="common">Brain eating amoeba</name>
    <dbReference type="NCBI Taxonomy" id="5763"/>
    <lineage>
        <taxon>Eukaryota</taxon>
        <taxon>Discoba</taxon>
        <taxon>Heterolobosea</taxon>
        <taxon>Tetramitia</taxon>
        <taxon>Eutetramitia</taxon>
        <taxon>Vahlkampfiidae</taxon>
        <taxon>Naegleria</taxon>
    </lineage>
</organism>
<keyword evidence="3" id="KW-1185">Reference proteome</keyword>
<keyword evidence="1" id="KW-1133">Transmembrane helix</keyword>
<dbReference type="EMBL" id="VFQX01000036">
    <property type="protein sequence ID" value="KAF0976781.1"/>
    <property type="molecule type" value="Genomic_DNA"/>
</dbReference>
<reference evidence="2 3" key="1">
    <citation type="journal article" date="2019" name="Sci. Rep.">
        <title>Nanopore sequencing improves the draft genome of the human pathogenic amoeba Naegleria fowleri.</title>
        <authorList>
            <person name="Liechti N."/>
            <person name="Schurch N."/>
            <person name="Bruggmann R."/>
            <person name="Wittwer M."/>
        </authorList>
    </citation>
    <scope>NUCLEOTIDE SEQUENCE [LARGE SCALE GENOMIC DNA]</scope>
    <source>
        <strain evidence="2 3">ATCC 30894</strain>
    </source>
</reference>
<dbReference type="Proteomes" id="UP000444721">
    <property type="component" value="Unassembled WGS sequence"/>
</dbReference>
<evidence type="ECO:0000313" key="2">
    <source>
        <dbReference type="EMBL" id="KAF0976781.1"/>
    </source>
</evidence>
<dbReference type="VEuPathDB" id="AmoebaDB:NF0086290"/>
<dbReference type="GeneID" id="68111294"/>
<dbReference type="VEuPathDB" id="AmoebaDB:FDP41_004076"/>
<dbReference type="RefSeq" id="XP_044561494.1">
    <property type="nucleotide sequence ID" value="XM_044707451.1"/>
</dbReference>
<gene>
    <name evidence="2" type="ORF">FDP41_004076</name>
</gene>
<feature type="transmembrane region" description="Helical" evidence="1">
    <location>
        <begin position="17"/>
        <end position="35"/>
    </location>
</feature>
<proteinExistence type="predicted"/>
<protein>
    <submittedName>
        <fullName evidence="2">Uncharacterized protein</fullName>
    </submittedName>
</protein>
<keyword evidence="1" id="KW-0812">Transmembrane</keyword>
<comment type="caution">
    <text evidence="2">The sequence shown here is derived from an EMBL/GenBank/DDBJ whole genome shotgun (WGS) entry which is preliminary data.</text>
</comment>
<feature type="transmembrane region" description="Helical" evidence="1">
    <location>
        <begin position="56"/>
        <end position="78"/>
    </location>
</feature>
<evidence type="ECO:0000256" key="1">
    <source>
        <dbReference type="SAM" id="Phobius"/>
    </source>
</evidence>
<dbReference type="OrthoDB" id="10363993at2759"/>
<keyword evidence="1" id="KW-0472">Membrane</keyword>